<feature type="compositionally biased region" description="Polar residues" evidence="1">
    <location>
        <begin position="322"/>
        <end position="340"/>
    </location>
</feature>
<feature type="region of interest" description="Disordered" evidence="1">
    <location>
        <begin position="1"/>
        <end position="55"/>
    </location>
</feature>
<protein>
    <submittedName>
        <fullName evidence="2">Uncharacterized protein</fullName>
    </submittedName>
</protein>
<proteinExistence type="predicted"/>
<feature type="compositionally biased region" description="Low complexity" evidence="1">
    <location>
        <begin position="241"/>
        <end position="256"/>
    </location>
</feature>
<evidence type="ECO:0000313" key="3">
    <source>
        <dbReference type="Proteomes" id="UP000826271"/>
    </source>
</evidence>
<evidence type="ECO:0000256" key="1">
    <source>
        <dbReference type="SAM" id="MobiDB-lite"/>
    </source>
</evidence>
<dbReference type="EMBL" id="WHWC01000015">
    <property type="protein sequence ID" value="KAG8368709.1"/>
    <property type="molecule type" value="Genomic_DNA"/>
</dbReference>
<gene>
    <name evidence="2" type="ORF">BUALT_Bualt15G0073900</name>
</gene>
<feature type="compositionally biased region" description="Low complexity" evidence="1">
    <location>
        <begin position="291"/>
        <end position="306"/>
    </location>
</feature>
<sequence length="466" mass="50027">MENQRDSKAPKPKSSDGFNSPINNNVPNPAGAPPYIPGFDPYASGSSNPPSPLMNYQRFIDPGAAAASPPVYTTQVKTEDGVIVMDAVNERNANRGGGEIRQGFTRQPSDYGTGYYIGGMPNSTRPSSSGISVDIFRNKTMMCHTWNTNHTCRFGSDCKVNSSSPPQSYRVIYAHSMEELRPTRLSGQQAHMYRPHTSSEGLSSPSSGTRPPLNLPAPVFFPSLLTRPAVPTTTIQVKRPSASTISSSDGSRSPSSGTTYPFNIAAEPFSLPSQQTRTAVPTTPIQVKRPSQSTISSSEGSSSSSSRTKNPLNIEAEPFSLPSKQTQTAVPTTPIQVKQPSESTISSTEGSMSSSSGTTYPFNIAAKPFSLPSQQTRTAAPTAPIQVEQPSEGTVISSTIPGTKPLASDWIPQDDGIEFPLPSSIEDPNREDVIAYMDQQYGTRPGKRLPVFEDTCPSDDKKPRSK</sequence>
<name>A0AAV6WF73_9LAMI</name>
<dbReference type="AlphaFoldDB" id="A0AAV6WF73"/>
<feature type="region of interest" description="Disordered" evidence="1">
    <location>
        <begin position="441"/>
        <end position="466"/>
    </location>
</feature>
<reference evidence="2" key="1">
    <citation type="submission" date="2019-10" db="EMBL/GenBank/DDBJ databases">
        <authorList>
            <person name="Zhang R."/>
            <person name="Pan Y."/>
            <person name="Wang J."/>
            <person name="Ma R."/>
            <person name="Yu S."/>
        </authorList>
    </citation>
    <scope>NUCLEOTIDE SEQUENCE</scope>
    <source>
        <strain evidence="2">LA-IB0</strain>
        <tissue evidence="2">Leaf</tissue>
    </source>
</reference>
<feature type="compositionally biased region" description="Low complexity" evidence="1">
    <location>
        <begin position="341"/>
        <end position="357"/>
    </location>
</feature>
<organism evidence="2 3">
    <name type="scientific">Buddleja alternifolia</name>
    <dbReference type="NCBI Taxonomy" id="168488"/>
    <lineage>
        <taxon>Eukaryota</taxon>
        <taxon>Viridiplantae</taxon>
        <taxon>Streptophyta</taxon>
        <taxon>Embryophyta</taxon>
        <taxon>Tracheophyta</taxon>
        <taxon>Spermatophyta</taxon>
        <taxon>Magnoliopsida</taxon>
        <taxon>eudicotyledons</taxon>
        <taxon>Gunneridae</taxon>
        <taxon>Pentapetalae</taxon>
        <taxon>asterids</taxon>
        <taxon>lamiids</taxon>
        <taxon>Lamiales</taxon>
        <taxon>Scrophulariaceae</taxon>
        <taxon>Buddlejeae</taxon>
        <taxon>Buddleja</taxon>
    </lineage>
</organism>
<feature type="region of interest" description="Disordered" evidence="1">
    <location>
        <begin position="231"/>
        <end position="357"/>
    </location>
</feature>
<keyword evidence="3" id="KW-1185">Reference proteome</keyword>
<feature type="compositionally biased region" description="Low complexity" evidence="1">
    <location>
        <begin position="198"/>
        <end position="207"/>
    </location>
</feature>
<feature type="compositionally biased region" description="Polar residues" evidence="1">
    <location>
        <begin position="271"/>
        <end position="285"/>
    </location>
</feature>
<feature type="region of interest" description="Disordered" evidence="1">
    <location>
        <begin position="193"/>
        <end position="215"/>
    </location>
</feature>
<dbReference type="Proteomes" id="UP000826271">
    <property type="component" value="Unassembled WGS sequence"/>
</dbReference>
<evidence type="ECO:0000313" key="2">
    <source>
        <dbReference type="EMBL" id="KAG8368709.1"/>
    </source>
</evidence>
<comment type="caution">
    <text evidence="2">The sequence shown here is derived from an EMBL/GenBank/DDBJ whole genome shotgun (WGS) entry which is preliminary data.</text>
</comment>
<accession>A0AAV6WF73</accession>